<name>A0A1I1Q2M7_9ACTN</name>
<sequence>MPEPENTPRQHVEWFVQEQMPDGTWDQASRAILDRPAAEYRRERLADRYAGVRFRVARRTTTVLMEPEPDDSVTVRPTRYEVSLLPPGHDAYPHYRLWVEELDRYGWTVHDGHACLGAVDDDGRLWWSIGTSVYGRDDAWTARYRHPDLDTALRLAVAAAPHLNVNVRTAAQVLADAKETRHA</sequence>
<dbReference type="OrthoDB" id="4566460at2"/>
<keyword evidence="2" id="KW-1185">Reference proteome</keyword>
<gene>
    <name evidence="1" type="ORF">SAMN05421773_11061</name>
</gene>
<dbReference type="AlphaFoldDB" id="A0A1I1Q2M7"/>
<dbReference type="RefSeq" id="WP_139238356.1">
    <property type="nucleotide sequence ID" value="NZ_FOLM01000010.1"/>
</dbReference>
<reference evidence="1 2" key="1">
    <citation type="submission" date="2016-10" db="EMBL/GenBank/DDBJ databases">
        <authorList>
            <person name="de Groot N.N."/>
        </authorList>
    </citation>
    <scope>NUCLEOTIDE SEQUENCE [LARGE SCALE GENOMIC DNA]</scope>
    <source>
        <strain evidence="1 2">CGMCC 4.5739</strain>
    </source>
</reference>
<proteinExistence type="predicted"/>
<evidence type="ECO:0000313" key="2">
    <source>
        <dbReference type="Proteomes" id="UP000199207"/>
    </source>
</evidence>
<accession>A0A1I1Q2M7</accession>
<evidence type="ECO:0000313" key="1">
    <source>
        <dbReference type="EMBL" id="SFD13483.1"/>
    </source>
</evidence>
<organism evidence="1 2">
    <name type="scientific">Streptomyces aidingensis</name>
    <dbReference type="NCBI Taxonomy" id="910347"/>
    <lineage>
        <taxon>Bacteria</taxon>
        <taxon>Bacillati</taxon>
        <taxon>Actinomycetota</taxon>
        <taxon>Actinomycetes</taxon>
        <taxon>Kitasatosporales</taxon>
        <taxon>Streptomycetaceae</taxon>
        <taxon>Streptomyces</taxon>
    </lineage>
</organism>
<dbReference type="Proteomes" id="UP000199207">
    <property type="component" value="Unassembled WGS sequence"/>
</dbReference>
<dbReference type="STRING" id="910347.SAMN05421773_11061"/>
<protein>
    <submittedName>
        <fullName evidence="1">Uncharacterized protein</fullName>
    </submittedName>
</protein>
<dbReference type="EMBL" id="FOLM01000010">
    <property type="protein sequence ID" value="SFD13483.1"/>
    <property type="molecule type" value="Genomic_DNA"/>
</dbReference>